<dbReference type="Gene3D" id="3.30.565.10">
    <property type="entry name" value="Histidine kinase-like ATPase, C-terminal domain"/>
    <property type="match status" value="1"/>
</dbReference>
<evidence type="ECO:0000256" key="6">
    <source>
        <dbReference type="ARBA" id="ARBA00023012"/>
    </source>
</evidence>
<reference evidence="12 13" key="1">
    <citation type="submission" date="2018-07" db="EMBL/GenBank/DDBJ databases">
        <title>Draft genome sequence of Ancylomarina sp. M1P.</title>
        <authorList>
            <person name="Yadav S."/>
            <person name="Villanueva L."/>
            <person name="Damste J.S.S."/>
        </authorList>
    </citation>
    <scope>NUCLEOTIDE SEQUENCE [LARGE SCALE GENOMIC DNA]</scope>
    <source>
        <strain evidence="12 13">M1P</strain>
    </source>
</reference>
<keyword evidence="13" id="KW-1185">Reference proteome</keyword>
<evidence type="ECO:0000256" key="1">
    <source>
        <dbReference type="ARBA" id="ARBA00000085"/>
    </source>
</evidence>
<keyword evidence="6" id="KW-0902">Two-component regulatory system</keyword>
<keyword evidence="8" id="KW-0175">Coiled coil</keyword>
<keyword evidence="3" id="KW-0597">Phosphoprotein</keyword>
<keyword evidence="7" id="KW-0802">TPR repeat</keyword>
<dbReference type="Pfam" id="PF02518">
    <property type="entry name" value="HATPase_c"/>
    <property type="match status" value="1"/>
</dbReference>
<evidence type="ECO:0000256" key="4">
    <source>
        <dbReference type="ARBA" id="ARBA00022679"/>
    </source>
</evidence>
<dbReference type="AlphaFoldDB" id="A0A425Y056"/>
<dbReference type="InterPro" id="IPR011990">
    <property type="entry name" value="TPR-like_helical_dom_sf"/>
</dbReference>
<comment type="caution">
    <text evidence="12">The sequence shown here is derived from an EMBL/GenBank/DDBJ whole genome shotgun (WGS) entry which is preliminary data.</text>
</comment>
<protein>
    <recommendedName>
        <fullName evidence="2">histidine kinase</fullName>
        <ecNumber evidence="2">2.7.13.3</ecNumber>
    </recommendedName>
</protein>
<keyword evidence="10" id="KW-0732">Signal</keyword>
<dbReference type="InterPro" id="IPR036890">
    <property type="entry name" value="HATPase_C_sf"/>
</dbReference>
<keyword evidence="9" id="KW-0472">Membrane</keyword>
<dbReference type="Pfam" id="PF00512">
    <property type="entry name" value="HisKA"/>
    <property type="match status" value="1"/>
</dbReference>
<keyword evidence="4" id="KW-0808">Transferase</keyword>
<dbReference type="EMBL" id="QQWG01000009">
    <property type="protein sequence ID" value="RRG21118.1"/>
    <property type="molecule type" value="Genomic_DNA"/>
</dbReference>
<dbReference type="InterPro" id="IPR036097">
    <property type="entry name" value="HisK_dim/P_sf"/>
</dbReference>
<evidence type="ECO:0000256" key="2">
    <source>
        <dbReference type="ARBA" id="ARBA00012438"/>
    </source>
</evidence>
<keyword evidence="5" id="KW-0418">Kinase</keyword>
<sequence length="708" mass="80950">MSKLTTPILLLLFLCWASFGFSTDDKTKDSTSKHLQEQFKKYKDTDIDSSTFYAYQLINHLNKFSNDSLLARTHQDLARAFEANKQLDSSFYHLNTALNIAKTNNLPYLIVRSQILIGINYNTKSEHEKAFSYFSEALNLSQKYQFAYYQAITYNLLGSIYWEQDNFQKALQAFLSANTIIEKNDLKDLKLSTLANIANIYSADEQWETALIKLNEVLALAQENNDIYQQAVANNNIGTVYEALNNYNKALIHYLRSLEIRKSGNITAGLASNYHNLGSINYRLGDYEQAIYFLNTSLDIEQGSKSNPLYIYNYEYLSRVYIKIKKFEKAASFLSKAKTLAKELNLIKKQLDLAKLQTEYFFETGKLKLAQKTFAEYDSLRDDFSETEKSEKIIQMQTLYETEKKEKENDLLKAQNQISQHNLKEEIQRKNQFILGFGISIVILIIIIFLLRRMSGAHKTIKDFNNKLEESNEKLRLINSTKDKFFSIIAHDLRSPLGAILSFSNLIDDECSSSKEIETVAEYNTYLNQSARNLNSLLENLLQWSKSQLGNIKYKASIFNLSEVIEENIEIQRLKAKEKSIEIISHVDKSIHVNADINMINTVIRNLLSNAIKFSFANSEINLFTKVDGKVLQLSVQDKGIGISQSKQDKLFKIDSNMSTLGTNNETGTGLGLILCKEFVETNGGSIWIESEDSKGANFIFTIPLHNS</sequence>
<evidence type="ECO:0000256" key="10">
    <source>
        <dbReference type="SAM" id="SignalP"/>
    </source>
</evidence>
<dbReference type="RefSeq" id="WP_125030810.1">
    <property type="nucleotide sequence ID" value="NZ_JAPXVP010000008.1"/>
</dbReference>
<feature type="repeat" description="TPR" evidence="7">
    <location>
        <begin position="151"/>
        <end position="184"/>
    </location>
</feature>
<dbReference type="PROSITE" id="PS50005">
    <property type="entry name" value="TPR"/>
    <property type="match status" value="4"/>
</dbReference>
<dbReference type="PRINTS" id="PR00344">
    <property type="entry name" value="BCTRLSENSOR"/>
</dbReference>
<keyword evidence="9" id="KW-1133">Transmembrane helix</keyword>
<evidence type="ECO:0000256" key="3">
    <source>
        <dbReference type="ARBA" id="ARBA00022553"/>
    </source>
</evidence>
<dbReference type="FunFam" id="3.30.565.10:FF:000006">
    <property type="entry name" value="Sensor histidine kinase WalK"/>
    <property type="match status" value="1"/>
</dbReference>
<dbReference type="SUPFAM" id="SSF55874">
    <property type="entry name" value="ATPase domain of HSP90 chaperone/DNA topoisomerase II/histidine kinase"/>
    <property type="match status" value="1"/>
</dbReference>
<feature type="repeat" description="TPR" evidence="7">
    <location>
        <begin position="111"/>
        <end position="144"/>
    </location>
</feature>
<evidence type="ECO:0000256" key="8">
    <source>
        <dbReference type="SAM" id="Coils"/>
    </source>
</evidence>
<dbReference type="InterPro" id="IPR005467">
    <property type="entry name" value="His_kinase_dom"/>
</dbReference>
<proteinExistence type="predicted"/>
<evidence type="ECO:0000259" key="11">
    <source>
        <dbReference type="PROSITE" id="PS50109"/>
    </source>
</evidence>
<comment type="catalytic activity">
    <reaction evidence="1">
        <text>ATP + protein L-histidine = ADP + protein N-phospho-L-histidine.</text>
        <dbReference type="EC" id="2.7.13.3"/>
    </reaction>
</comment>
<dbReference type="InterPro" id="IPR003594">
    <property type="entry name" value="HATPase_dom"/>
</dbReference>
<dbReference type="PROSITE" id="PS50109">
    <property type="entry name" value="HIS_KIN"/>
    <property type="match status" value="1"/>
</dbReference>
<dbReference type="OrthoDB" id="1116352at2"/>
<evidence type="ECO:0000313" key="13">
    <source>
        <dbReference type="Proteomes" id="UP000285794"/>
    </source>
</evidence>
<dbReference type="Gene3D" id="1.10.287.130">
    <property type="match status" value="1"/>
</dbReference>
<dbReference type="InterPro" id="IPR004358">
    <property type="entry name" value="Sig_transdc_His_kin-like_C"/>
</dbReference>
<evidence type="ECO:0000256" key="5">
    <source>
        <dbReference type="ARBA" id="ARBA00022777"/>
    </source>
</evidence>
<dbReference type="Pfam" id="PF13424">
    <property type="entry name" value="TPR_12"/>
    <property type="match status" value="3"/>
</dbReference>
<evidence type="ECO:0000313" key="12">
    <source>
        <dbReference type="EMBL" id="RRG21118.1"/>
    </source>
</evidence>
<feature type="transmembrane region" description="Helical" evidence="9">
    <location>
        <begin position="433"/>
        <end position="451"/>
    </location>
</feature>
<feature type="coiled-coil region" evidence="8">
    <location>
        <begin position="397"/>
        <end position="424"/>
    </location>
</feature>
<dbReference type="Gene3D" id="1.25.40.10">
    <property type="entry name" value="Tetratricopeptide repeat domain"/>
    <property type="match status" value="2"/>
</dbReference>
<evidence type="ECO:0000256" key="9">
    <source>
        <dbReference type="SAM" id="Phobius"/>
    </source>
</evidence>
<evidence type="ECO:0000256" key="7">
    <source>
        <dbReference type="PROSITE-ProRule" id="PRU00339"/>
    </source>
</evidence>
<feature type="chain" id="PRO_5019021417" description="histidine kinase" evidence="10">
    <location>
        <begin position="23"/>
        <end position="708"/>
    </location>
</feature>
<accession>A0A425Y056</accession>
<dbReference type="InterPro" id="IPR019734">
    <property type="entry name" value="TPR_rpt"/>
</dbReference>
<dbReference type="SMART" id="SM00028">
    <property type="entry name" value="TPR"/>
    <property type="match status" value="7"/>
</dbReference>
<dbReference type="InterPro" id="IPR003661">
    <property type="entry name" value="HisK_dim/P_dom"/>
</dbReference>
<name>A0A425Y056_9BACT</name>
<dbReference type="SUPFAM" id="SSF47384">
    <property type="entry name" value="Homodimeric domain of signal transducing histidine kinase"/>
    <property type="match status" value="1"/>
</dbReference>
<feature type="signal peptide" evidence="10">
    <location>
        <begin position="1"/>
        <end position="22"/>
    </location>
</feature>
<gene>
    <name evidence="12" type="ORF">DWB61_10265</name>
</gene>
<dbReference type="InterPro" id="IPR050736">
    <property type="entry name" value="Sensor_HK_Regulatory"/>
</dbReference>
<dbReference type="PANTHER" id="PTHR43711">
    <property type="entry name" value="TWO-COMPONENT HISTIDINE KINASE"/>
    <property type="match status" value="1"/>
</dbReference>
<feature type="repeat" description="TPR" evidence="7">
    <location>
        <begin position="271"/>
        <end position="304"/>
    </location>
</feature>
<dbReference type="GO" id="GO:0000155">
    <property type="term" value="F:phosphorelay sensor kinase activity"/>
    <property type="evidence" value="ECO:0007669"/>
    <property type="project" value="InterPro"/>
</dbReference>
<dbReference type="SMART" id="SM00387">
    <property type="entry name" value="HATPase_c"/>
    <property type="match status" value="1"/>
</dbReference>
<feature type="repeat" description="TPR" evidence="7">
    <location>
        <begin position="231"/>
        <end position="264"/>
    </location>
</feature>
<dbReference type="EC" id="2.7.13.3" evidence="2"/>
<keyword evidence="9" id="KW-0812">Transmembrane</keyword>
<dbReference type="Proteomes" id="UP000285794">
    <property type="component" value="Unassembled WGS sequence"/>
</dbReference>
<dbReference type="SUPFAM" id="SSF48452">
    <property type="entry name" value="TPR-like"/>
    <property type="match status" value="2"/>
</dbReference>
<feature type="domain" description="Histidine kinase" evidence="11">
    <location>
        <begin position="488"/>
        <end position="707"/>
    </location>
</feature>
<dbReference type="CDD" id="cd00082">
    <property type="entry name" value="HisKA"/>
    <property type="match status" value="1"/>
</dbReference>
<dbReference type="PANTHER" id="PTHR43711:SF31">
    <property type="entry name" value="HISTIDINE KINASE"/>
    <property type="match status" value="1"/>
</dbReference>
<organism evidence="12 13">
    <name type="scientific">Ancylomarina euxinus</name>
    <dbReference type="NCBI Taxonomy" id="2283627"/>
    <lineage>
        <taxon>Bacteria</taxon>
        <taxon>Pseudomonadati</taxon>
        <taxon>Bacteroidota</taxon>
        <taxon>Bacteroidia</taxon>
        <taxon>Marinilabiliales</taxon>
        <taxon>Marinifilaceae</taxon>
        <taxon>Ancylomarina</taxon>
    </lineage>
</organism>
<feature type="coiled-coil region" evidence="8">
    <location>
        <begin position="454"/>
        <end position="481"/>
    </location>
</feature>
<dbReference type="SMART" id="SM00388">
    <property type="entry name" value="HisKA"/>
    <property type="match status" value="1"/>
</dbReference>